<name>A0ABT1LAB1_9HYPH</name>
<dbReference type="RefSeq" id="WP_254739323.1">
    <property type="nucleotide sequence ID" value="NZ_JANCLU010000004.1"/>
</dbReference>
<accession>A0ABT1LAB1</accession>
<dbReference type="EMBL" id="JANCLU010000004">
    <property type="protein sequence ID" value="MCP8937911.1"/>
    <property type="molecule type" value="Genomic_DNA"/>
</dbReference>
<comment type="caution">
    <text evidence="4">The sequence shown here is derived from an EMBL/GenBank/DDBJ whole genome shotgun (WGS) entry which is preliminary data.</text>
</comment>
<dbReference type="SMART" id="SM00858">
    <property type="entry name" value="SAF"/>
    <property type="match status" value="1"/>
</dbReference>
<comment type="similarity">
    <text evidence="1">Belongs to the UxaA family.</text>
</comment>
<dbReference type="InterPro" id="IPR013974">
    <property type="entry name" value="SAF"/>
</dbReference>
<dbReference type="PANTHER" id="PTHR30536">
    <property type="entry name" value="ALTRONATE/GALACTARATE DEHYDRATASE"/>
    <property type="match status" value="1"/>
</dbReference>
<dbReference type="InterPro" id="IPR007392">
    <property type="entry name" value="GD_AH_second"/>
</dbReference>
<organism evidence="4 5">
    <name type="scientific">Alsobacter ponti</name>
    <dbReference type="NCBI Taxonomy" id="2962936"/>
    <lineage>
        <taxon>Bacteria</taxon>
        <taxon>Pseudomonadati</taxon>
        <taxon>Pseudomonadota</taxon>
        <taxon>Alphaproteobacteria</taxon>
        <taxon>Hyphomicrobiales</taxon>
        <taxon>Alsobacteraceae</taxon>
        <taxon>Alsobacter</taxon>
    </lineage>
</organism>
<dbReference type="InterPro" id="IPR044144">
    <property type="entry name" value="SAF_UxaA/GarD"/>
</dbReference>
<evidence type="ECO:0000259" key="3">
    <source>
        <dbReference type="SMART" id="SM00858"/>
    </source>
</evidence>
<keyword evidence="2" id="KW-0456">Lyase</keyword>
<evidence type="ECO:0000256" key="2">
    <source>
        <dbReference type="ARBA" id="ARBA00023239"/>
    </source>
</evidence>
<gene>
    <name evidence="4" type="ORF">NK718_05240</name>
</gene>
<dbReference type="Pfam" id="PF20629">
    <property type="entry name" value="GD_AH_C"/>
    <property type="match status" value="1"/>
</dbReference>
<dbReference type="CDD" id="cd11613">
    <property type="entry name" value="SAF_AH_GD"/>
    <property type="match status" value="1"/>
</dbReference>
<dbReference type="InterPro" id="IPR048332">
    <property type="entry name" value="GD_AH_C"/>
</dbReference>
<reference evidence="4 5" key="1">
    <citation type="submission" date="2022-07" db="EMBL/GenBank/DDBJ databases">
        <authorList>
            <person name="Li W.-J."/>
            <person name="Deng Q.-Q."/>
        </authorList>
    </citation>
    <scope>NUCLEOTIDE SEQUENCE [LARGE SCALE GENOMIC DNA]</scope>
    <source>
        <strain evidence="4 5">SYSU M60028</strain>
    </source>
</reference>
<evidence type="ECO:0000313" key="5">
    <source>
        <dbReference type="Proteomes" id="UP001205890"/>
    </source>
</evidence>
<evidence type="ECO:0000256" key="1">
    <source>
        <dbReference type="ARBA" id="ARBA00010986"/>
    </source>
</evidence>
<dbReference type="PANTHER" id="PTHR30536:SF5">
    <property type="entry name" value="ALTRONATE DEHYDRATASE"/>
    <property type="match status" value="1"/>
</dbReference>
<evidence type="ECO:0000313" key="4">
    <source>
        <dbReference type="EMBL" id="MCP8937911.1"/>
    </source>
</evidence>
<keyword evidence="5" id="KW-1185">Reference proteome</keyword>
<proteinExistence type="inferred from homology"/>
<sequence length="510" mass="54540">MNAPVLNAPRVVRLNAADNVVVAVDPIEAGATVEGIAARSRVMRGHKMATAAIPTGAPVLKFGQVIGFAALDIAPGEWVHEHNVEMHAFARDYRFAEGARPEEVLPVEMQATFQGYRRANGKVGTRNYIAILTSVNCSATVARFMAEEIVRSGVLRDYPNIDGVIPLVQGGGCALDVKGEGYEVLKRTQWGYATNPNVGGVVMVGLGCEGFQIGRWKDAYNVQESDTFRTMTIQETGGTRKTVAAGVEAIRAMLPKVNAVRRETTPASELMLALQCGGSDGYSGITANPALGAAVDELVRHGGTAILSETPEIYGAEHLLTYRAATREIGEKLVGMIRWWEDYTARNKMEMNNNPSPGNKLGGLTTILEKSLGAAAKGGTRTMTGVYHYAEPVDAKGFVYMDTPGYDPVSATGQVAGGANVLCFTTGRGSAYGCKPTPSIKLATNSDIYRRMIDDMDINCGDILDGVSIEEKGREIFAKVLAVASGERSKSEELGYGDAEFVPWQIGATM</sequence>
<protein>
    <submittedName>
        <fullName evidence="4">Altronate dehydratase family protein</fullName>
    </submittedName>
</protein>
<dbReference type="InterPro" id="IPR052172">
    <property type="entry name" value="UxaA_altronate/galactarate_dh"/>
</dbReference>
<dbReference type="Pfam" id="PF08666">
    <property type="entry name" value="SAF"/>
    <property type="match status" value="1"/>
</dbReference>
<feature type="domain" description="SAF" evidence="3">
    <location>
        <begin position="18"/>
        <end position="85"/>
    </location>
</feature>
<dbReference type="Proteomes" id="UP001205890">
    <property type="component" value="Unassembled WGS sequence"/>
</dbReference>
<dbReference type="Pfam" id="PF04295">
    <property type="entry name" value="GD_AH_second"/>
    <property type="match status" value="1"/>
</dbReference>
<dbReference type="Gene3D" id="2.30.130.110">
    <property type="match status" value="1"/>
</dbReference>